<feature type="region of interest" description="Disordered" evidence="1">
    <location>
        <begin position="83"/>
        <end position="103"/>
    </location>
</feature>
<dbReference type="OrthoDB" id="3563695at2759"/>
<dbReference type="AlphaFoldDB" id="A0A8H4RAM9"/>
<reference evidence="3 4" key="1">
    <citation type="submission" date="2020-03" db="EMBL/GenBank/DDBJ databases">
        <title>Draft Genome Sequence of Cudoniella acicularis.</title>
        <authorList>
            <person name="Buettner E."/>
            <person name="Kellner H."/>
        </authorList>
    </citation>
    <scope>NUCLEOTIDE SEQUENCE [LARGE SCALE GENOMIC DNA]</scope>
    <source>
        <strain evidence="3 4">DSM 108380</strain>
    </source>
</reference>
<protein>
    <recommendedName>
        <fullName evidence="5">Extracellular membrane protein CFEM domain-containing protein</fullName>
    </recommendedName>
</protein>
<keyword evidence="4" id="KW-1185">Reference proteome</keyword>
<gene>
    <name evidence="3" type="ORF">G7Y89_g12852</name>
</gene>
<evidence type="ECO:0000313" key="3">
    <source>
        <dbReference type="EMBL" id="KAF4625315.1"/>
    </source>
</evidence>
<proteinExistence type="predicted"/>
<feature type="signal peptide" evidence="2">
    <location>
        <begin position="1"/>
        <end position="19"/>
    </location>
</feature>
<dbReference type="Proteomes" id="UP000566819">
    <property type="component" value="Unassembled WGS sequence"/>
</dbReference>
<evidence type="ECO:0000313" key="4">
    <source>
        <dbReference type="Proteomes" id="UP000566819"/>
    </source>
</evidence>
<feature type="region of interest" description="Disordered" evidence="1">
    <location>
        <begin position="284"/>
        <end position="357"/>
    </location>
</feature>
<feature type="region of interest" description="Disordered" evidence="1">
    <location>
        <begin position="372"/>
        <end position="404"/>
    </location>
</feature>
<feature type="compositionally biased region" description="Low complexity" evidence="1">
    <location>
        <begin position="93"/>
        <end position="103"/>
    </location>
</feature>
<evidence type="ECO:0000256" key="1">
    <source>
        <dbReference type="SAM" id="MobiDB-lite"/>
    </source>
</evidence>
<dbReference type="EMBL" id="JAAMPI010001413">
    <property type="protein sequence ID" value="KAF4625315.1"/>
    <property type="molecule type" value="Genomic_DNA"/>
</dbReference>
<keyword evidence="2" id="KW-0732">Signal</keyword>
<comment type="caution">
    <text evidence="3">The sequence shown here is derived from an EMBL/GenBank/DDBJ whole genome shotgun (WGS) entry which is preliminary data.</text>
</comment>
<feature type="compositionally biased region" description="Polar residues" evidence="1">
    <location>
        <begin position="284"/>
        <end position="308"/>
    </location>
</feature>
<feature type="compositionally biased region" description="Basic residues" evidence="1">
    <location>
        <begin position="314"/>
        <end position="323"/>
    </location>
</feature>
<evidence type="ECO:0000256" key="2">
    <source>
        <dbReference type="SAM" id="SignalP"/>
    </source>
</evidence>
<sequence>MSPNLRLLAIAALLTLVFAKPTTNHHYENDHGRSDGFNRPALLLQAPQESTVTIITILMSISIMSIITTEVQPMPAPQEFQPVQPAAPPQIGTATSSSVTTSSAPLDCQPDNCLRQFIREPRVTAFCATYNTTENTSPTGIPYYLGNCDANPAHVSSACSCIAIATPPSTQPSTTFSTSTTSTASGITSSQTIAPATAPTPPPTTCHQDNCLRQFFQSLPQTSQFCATYTMTANTVTTNFPDHVSQCNTQPTSISSACSCIVPASLTVSEPCTSTEGISVITSSANSASTSEQTAGTLAPSSAPAQSTHGGEHGHHHGGHRHGYEHQYSTNSNTQTGSSSAVSPSSTFPSTTTTVQSATSLTTFSTSTISFTTGSENRSHHTHGYGHHTQEPEETPCPSSSFSSGTPLTLSTLLTINSPANGALTTNTCSQSTAYIIRTATATFQTTIVVLQTGSMTTSVVSSTSGEAMIDPCTDMETVGGAEPTGMGMGMSGDMGGKGKRGVLGFLGW</sequence>
<accession>A0A8H4RAM9</accession>
<name>A0A8H4RAM9_9HELO</name>
<evidence type="ECO:0008006" key="5">
    <source>
        <dbReference type="Google" id="ProtNLM"/>
    </source>
</evidence>
<feature type="compositionally biased region" description="Low complexity" evidence="1">
    <location>
        <begin position="329"/>
        <end position="357"/>
    </location>
</feature>
<organism evidence="3 4">
    <name type="scientific">Cudoniella acicularis</name>
    <dbReference type="NCBI Taxonomy" id="354080"/>
    <lineage>
        <taxon>Eukaryota</taxon>
        <taxon>Fungi</taxon>
        <taxon>Dikarya</taxon>
        <taxon>Ascomycota</taxon>
        <taxon>Pezizomycotina</taxon>
        <taxon>Leotiomycetes</taxon>
        <taxon>Helotiales</taxon>
        <taxon>Tricladiaceae</taxon>
        <taxon>Cudoniella</taxon>
    </lineage>
</organism>
<feature type="chain" id="PRO_5034288477" description="Extracellular membrane protein CFEM domain-containing protein" evidence="2">
    <location>
        <begin position="20"/>
        <end position="509"/>
    </location>
</feature>